<dbReference type="GO" id="GO:0005635">
    <property type="term" value="C:nuclear envelope"/>
    <property type="evidence" value="ECO:0007669"/>
    <property type="project" value="TreeGrafter"/>
</dbReference>
<name>A0A484MM54_9ASTE</name>
<proteinExistence type="predicted"/>
<feature type="region of interest" description="Disordered" evidence="1">
    <location>
        <begin position="17"/>
        <end position="44"/>
    </location>
</feature>
<gene>
    <name evidence="2" type="ORF">CCAM_LOCUS31688</name>
</gene>
<feature type="region of interest" description="Disordered" evidence="1">
    <location>
        <begin position="67"/>
        <end position="97"/>
    </location>
</feature>
<dbReference type="PANTHER" id="PTHR33416:SF17">
    <property type="entry name" value="PROTEIN KAKU4"/>
    <property type="match status" value="1"/>
</dbReference>
<evidence type="ECO:0000256" key="1">
    <source>
        <dbReference type="SAM" id="MobiDB-lite"/>
    </source>
</evidence>
<accession>A0A484MM54</accession>
<dbReference type="EMBL" id="OOIL02003924">
    <property type="protein sequence ID" value="VFQ89912.1"/>
    <property type="molecule type" value="Genomic_DNA"/>
</dbReference>
<feature type="region of interest" description="Disordered" evidence="1">
    <location>
        <begin position="418"/>
        <end position="437"/>
    </location>
</feature>
<dbReference type="OrthoDB" id="666185at2759"/>
<dbReference type="Proteomes" id="UP000595140">
    <property type="component" value="Unassembled WGS sequence"/>
</dbReference>
<sequence length="487" mass="53137">MSTDAYGGARSGGKIVNRRRWRFSKSTPYDRPPPPLAPESPNWLTGVVFPATRTIVSGAAKLLSSVFDSSSSSSSSSASDSSSSPDSNSIDEDDINDDHDNQLLEETECAATDAEHCQGMSKSKCLIEKLLMRETFSRAECDKFITLINSRAVDSPMLDYGLQHGVPYGSSVAGTFDPCSKAITEAREWVKNKKDELHLVPLIVDRDCSPRSFVTENMEKEDGSPMYVAKSYMKTRPPWASPHDEYHTRTPSMMSKLLSEGTSFPGSDDSMSSSRRKNALASGSWNIYEEIRRVRSKATDDMLHSLSSKKSDLPLLSEQRMKRKTLIGDRTTLGDRAHAPGSLSYLSKSSTPALATDIGLSETGQVVGESVNVILDSPGLSIQEAQGNDQVEVAGEPAAFKSHQPSGLVLVSENVHDPESSNNIMENDVPPLETSSRGAGEHQLMQTNMIKTLERPNNDDDAQAVQVKCEFLSEAFVEVPNNGNEMS</sequence>
<dbReference type="AlphaFoldDB" id="A0A484MM54"/>
<feature type="region of interest" description="Disordered" evidence="1">
    <location>
        <begin position="257"/>
        <end position="276"/>
    </location>
</feature>
<reference evidence="2 3" key="1">
    <citation type="submission" date="2018-04" db="EMBL/GenBank/DDBJ databases">
        <authorList>
            <person name="Vogel A."/>
        </authorList>
    </citation>
    <scope>NUCLEOTIDE SEQUENCE [LARGE SCALE GENOMIC DNA]</scope>
</reference>
<evidence type="ECO:0000313" key="2">
    <source>
        <dbReference type="EMBL" id="VFQ89912.1"/>
    </source>
</evidence>
<organism evidence="2 3">
    <name type="scientific">Cuscuta campestris</name>
    <dbReference type="NCBI Taxonomy" id="132261"/>
    <lineage>
        <taxon>Eukaryota</taxon>
        <taxon>Viridiplantae</taxon>
        <taxon>Streptophyta</taxon>
        <taxon>Embryophyta</taxon>
        <taxon>Tracheophyta</taxon>
        <taxon>Spermatophyta</taxon>
        <taxon>Magnoliopsida</taxon>
        <taxon>eudicotyledons</taxon>
        <taxon>Gunneridae</taxon>
        <taxon>Pentapetalae</taxon>
        <taxon>asterids</taxon>
        <taxon>lamiids</taxon>
        <taxon>Solanales</taxon>
        <taxon>Convolvulaceae</taxon>
        <taxon>Cuscuteae</taxon>
        <taxon>Cuscuta</taxon>
        <taxon>Cuscuta subgen. Grammica</taxon>
        <taxon>Cuscuta sect. Cleistogrammica</taxon>
    </lineage>
</organism>
<feature type="compositionally biased region" description="Low complexity" evidence="1">
    <location>
        <begin position="67"/>
        <end position="88"/>
    </location>
</feature>
<protein>
    <submittedName>
        <fullName evidence="2">Uncharacterized protein</fullName>
    </submittedName>
</protein>
<evidence type="ECO:0000313" key="3">
    <source>
        <dbReference type="Proteomes" id="UP000595140"/>
    </source>
</evidence>
<keyword evidence="3" id="KW-1185">Reference proteome</keyword>
<dbReference type="GO" id="GO:0071763">
    <property type="term" value="P:nuclear membrane organization"/>
    <property type="evidence" value="ECO:0007669"/>
    <property type="project" value="TreeGrafter"/>
</dbReference>
<dbReference type="PANTHER" id="PTHR33416">
    <property type="entry name" value="NUCLEAR PORE COMPLEX PROTEIN NUP1"/>
    <property type="match status" value="1"/>
</dbReference>